<proteinExistence type="predicted"/>
<dbReference type="PANTHER" id="PTHR21844:SF2">
    <property type="entry name" value="PROLINE-RICH AKT1 SUBSTRATE 1"/>
    <property type="match status" value="1"/>
</dbReference>
<feature type="region of interest" description="Disordered" evidence="1">
    <location>
        <begin position="214"/>
        <end position="246"/>
    </location>
</feature>
<organism evidence="2 3">
    <name type="scientific">Elysia chlorotica</name>
    <name type="common">Eastern emerald elysia</name>
    <name type="synonym">Sea slug</name>
    <dbReference type="NCBI Taxonomy" id="188477"/>
    <lineage>
        <taxon>Eukaryota</taxon>
        <taxon>Metazoa</taxon>
        <taxon>Spiralia</taxon>
        <taxon>Lophotrochozoa</taxon>
        <taxon>Mollusca</taxon>
        <taxon>Gastropoda</taxon>
        <taxon>Heterobranchia</taxon>
        <taxon>Euthyneura</taxon>
        <taxon>Panpulmonata</taxon>
        <taxon>Sacoglossa</taxon>
        <taxon>Placobranchoidea</taxon>
        <taxon>Plakobranchidae</taxon>
        <taxon>Elysia</taxon>
    </lineage>
</organism>
<gene>
    <name evidence="2" type="ORF">EGW08_000911</name>
</gene>
<dbReference type="Proteomes" id="UP000271974">
    <property type="component" value="Unassembled WGS sequence"/>
</dbReference>
<sequence>MVVYTCHCLNIRIYAEKPNRDAKVDALENCPLGPACEPVDLIQQGFQFAHKCLVQRLRDGDWTIYACIPCRMRTHGVNTEDRIVVVNPEMNKGEEAIAAMKSSMDYSPVFKLVLKQSENRALEDDTIPRQSYESLQKQLGDLQIVLTSYLKQEEEAMETRIRKYEEEQRNNFLKLKKQTQIDKTKLVSVLFQKSEANRSLFDAERNVPRRHMTISHSKSAGEYEQGLAIPLQKKRPGRRIRDSSPDVFAMDGLDLEEEDVLDDVQSASSASRRSDTQSPSQSSGSRGQHQGHLSGRFRRVDPADLDTMEEIGGGWGDSASASHMSTSVPISMPQNVRDFRSRNMAHHFDDEIEESSAEFDDIPRQMQALSESIQERDRYIFGDRPRQRVNTGDFTQVKWQ</sequence>
<reference evidence="2 3" key="1">
    <citation type="submission" date="2019-01" db="EMBL/GenBank/DDBJ databases">
        <title>A draft genome assembly of the solar-powered sea slug Elysia chlorotica.</title>
        <authorList>
            <person name="Cai H."/>
            <person name="Li Q."/>
            <person name="Fang X."/>
            <person name="Li J."/>
            <person name="Curtis N.E."/>
            <person name="Altenburger A."/>
            <person name="Shibata T."/>
            <person name="Feng M."/>
            <person name="Maeda T."/>
            <person name="Schwartz J.A."/>
            <person name="Shigenobu S."/>
            <person name="Lundholm N."/>
            <person name="Nishiyama T."/>
            <person name="Yang H."/>
            <person name="Hasebe M."/>
            <person name="Li S."/>
            <person name="Pierce S.K."/>
            <person name="Wang J."/>
        </authorList>
    </citation>
    <scope>NUCLEOTIDE SEQUENCE [LARGE SCALE GENOMIC DNA]</scope>
    <source>
        <strain evidence="2">EC2010</strain>
        <tissue evidence="2">Whole organism of an adult</tissue>
    </source>
</reference>
<dbReference type="InterPro" id="IPR026682">
    <property type="entry name" value="AKT1S1"/>
</dbReference>
<evidence type="ECO:0000256" key="1">
    <source>
        <dbReference type="SAM" id="MobiDB-lite"/>
    </source>
</evidence>
<dbReference type="AlphaFoldDB" id="A0A433UBQ7"/>
<dbReference type="Pfam" id="PF15798">
    <property type="entry name" value="PRAS"/>
    <property type="match status" value="1"/>
</dbReference>
<dbReference type="OrthoDB" id="9992964at2759"/>
<accession>A0A433UBQ7</accession>
<dbReference type="STRING" id="188477.A0A433UBQ7"/>
<comment type="caution">
    <text evidence="2">The sequence shown here is derived from an EMBL/GenBank/DDBJ whole genome shotgun (WGS) entry which is preliminary data.</text>
</comment>
<feature type="region of interest" description="Disordered" evidence="1">
    <location>
        <begin position="261"/>
        <end position="302"/>
    </location>
</feature>
<protein>
    <submittedName>
        <fullName evidence="2">Uncharacterized protein</fullName>
    </submittedName>
</protein>
<evidence type="ECO:0000313" key="2">
    <source>
        <dbReference type="EMBL" id="RUS91297.1"/>
    </source>
</evidence>
<dbReference type="GO" id="GO:0005737">
    <property type="term" value="C:cytoplasm"/>
    <property type="evidence" value="ECO:0007669"/>
    <property type="project" value="TreeGrafter"/>
</dbReference>
<dbReference type="GO" id="GO:0032007">
    <property type="term" value="P:negative regulation of TOR signaling"/>
    <property type="evidence" value="ECO:0007669"/>
    <property type="project" value="InterPro"/>
</dbReference>
<keyword evidence="3" id="KW-1185">Reference proteome</keyword>
<dbReference type="EMBL" id="RQTK01000014">
    <property type="protein sequence ID" value="RUS91297.1"/>
    <property type="molecule type" value="Genomic_DNA"/>
</dbReference>
<evidence type="ECO:0000313" key="3">
    <source>
        <dbReference type="Proteomes" id="UP000271974"/>
    </source>
</evidence>
<dbReference type="PANTHER" id="PTHR21844">
    <property type="entry name" value="AKT1 SUBSTRATE 1 PROTEIN"/>
    <property type="match status" value="1"/>
</dbReference>
<feature type="compositionally biased region" description="Low complexity" evidence="1">
    <location>
        <begin position="276"/>
        <end position="294"/>
    </location>
</feature>
<dbReference type="GO" id="GO:0048011">
    <property type="term" value="P:neurotrophin TRK receptor signaling pathway"/>
    <property type="evidence" value="ECO:0007669"/>
    <property type="project" value="InterPro"/>
</dbReference>
<name>A0A433UBQ7_ELYCH</name>